<sequence>MCAIPFNLTQHNICSGNSSGLLPCSKIKISMTLHYIFILKSQNSICRTEAGKNNNSK</sequence>
<dbReference type="EMBL" id="JANAVB010040216">
    <property type="protein sequence ID" value="KAJ6798924.1"/>
    <property type="molecule type" value="Genomic_DNA"/>
</dbReference>
<accession>A0AAX6E4H7</accession>
<reference evidence="1" key="1">
    <citation type="journal article" date="2023" name="GigaByte">
        <title>Genome assembly of the bearded iris, Iris pallida Lam.</title>
        <authorList>
            <person name="Bruccoleri R.E."/>
            <person name="Oakeley E.J."/>
            <person name="Faust A.M.E."/>
            <person name="Altorfer M."/>
            <person name="Dessus-Babus S."/>
            <person name="Burckhardt D."/>
            <person name="Oertli M."/>
            <person name="Naumann U."/>
            <person name="Petersen F."/>
            <person name="Wong J."/>
        </authorList>
    </citation>
    <scope>NUCLEOTIDE SEQUENCE</scope>
    <source>
        <strain evidence="1">GSM-AAB239-AS_SAM_17_03QT</strain>
    </source>
</reference>
<gene>
    <name evidence="1" type="ORF">M6B38_212675</name>
</gene>
<reference evidence="1" key="2">
    <citation type="submission" date="2023-04" db="EMBL/GenBank/DDBJ databases">
        <authorList>
            <person name="Bruccoleri R.E."/>
            <person name="Oakeley E.J."/>
            <person name="Faust A.-M."/>
            <person name="Dessus-Babus S."/>
            <person name="Altorfer M."/>
            <person name="Burckhardt D."/>
            <person name="Oertli M."/>
            <person name="Naumann U."/>
            <person name="Petersen F."/>
            <person name="Wong J."/>
        </authorList>
    </citation>
    <scope>NUCLEOTIDE SEQUENCE</scope>
    <source>
        <strain evidence="1">GSM-AAB239-AS_SAM_17_03QT</strain>
        <tissue evidence="1">Leaf</tissue>
    </source>
</reference>
<protein>
    <submittedName>
        <fullName evidence="1">Uncharacterized protein</fullName>
    </submittedName>
</protein>
<evidence type="ECO:0000313" key="1">
    <source>
        <dbReference type="EMBL" id="KAJ6798924.1"/>
    </source>
</evidence>
<name>A0AAX6E4H7_IRIPA</name>
<dbReference type="AlphaFoldDB" id="A0AAX6E4H7"/>
<proteinExistence type="predicted"/>
<organism evidence="1 2">
    <name type="scientific">Iris pallida</name>
    <name type="common">Sweet iris</name>
    <dbReference type="NCBI Taxonomy" id="29817"/>
    <lineage>
        <taxon>Eukaryota</taxon>
        <taxon>Viridiplantae</taxon>
        <taxon>Streptophyta</taxon>
        <taxon>Embryophyta</taxon>
        <taxon>Tracheophyta</taxon>
        <taxon>Spermatophyta</taxon>
        <taxon>Magnoliopsida</taxon>
        <taxon>Liliopsida</taxon>
        <taxon>Asparagales</taxon>
        <taxon>Iridaceae</taxon>
        <taxon>Iridoideae</taxon>
        <taxon>Irideae</taxon>
        <taxon>Iris</taxon>
    </lineage>
</organism>
<comment type="caution">
    <text evidence="1">The sequence shown here is derived from an EMBL/GenBank/DDBJ whole genome shotgun (WGS) entry which is preliminary data.</text>
</comment>
<dbReference type="Proteomes" id="UP001140949">
    <property type="component" value="Unassembled WGS sequence"/>
</dbReference>
<keyword evidence="2" id="KW-1185">Reference proteome</keyword>
<evidence type="ECO:0000313" key="2">
    <source>
        <dbReference type="Proteomes" id="UP001140949"/>
    </source>
</evidence>